<protein>
    <recommendedName>
        <fullName evidence="2">Endonuclease/exonuclease/phosphatase domain-containing protein</fullName>
    </recommendedName>
</protein>
<dbReference type="OrthoDB" id="4316587at2"/>
<gene>
    <name evidence="3" type="ORF">DEJ48_02070</name>
</gene>
<dbReference type="Gene3D" id="3.60.10.10">
    <property type="entry name" value="Endonuclease/exonuclease/phosphatase"/>
    <property type="match status" value="1"/>
</dbReference>
<reference evidence="3 4" key="1">
    <citation type="submission" date="2018-05" db="EMBL/GenBank/DDBJ databases">
        <title>Streptomyces venezuelae.</title>
        <authorList>
            <person name="Kim W."/>
            <person name="Lee N."/>
            <person name="Cho B.-K."/>
        </authorList>
    </citation>
    <scope>NUCLEOTIDE SEQUENCE [LARGE SCALE GENOMIC DNA]</scope>
    <source>
        <strain evidence="3 4">ATCC 14584</strain>
    </source>
</reference>
<dbReference type="Proteomes" id="UP000322927">
    <property type="component" value="Chromosome"/>
</dbReference>
<dbReference type="EMBL" id="CP029192">
    <property type="protein sequence ID" value="QES32353.1"/>
    <property type="molecule type" value="Genomic_DNA"/>
</dbReference>
<evidence type="ECO:0000313" key="4">
    <source>
        <dbReference type="Proteomes" id="UP000322927"/>
    </source>
</evidence>
<evidence type="ECO:0000256" key="1">
    <source>
        <dbReference type="SAM" id="Phobius"/>
    </source>
</evidence>
<feature type="transmembrane region" description="Helical" evidence="1">
    <location>
        <begin position="58"/>
        <end position="77"/>
    </location>
</feature>
<accession>A0A5P2BPU6</accession>
<dbReference type="InterPro" id="IPR005135">
    <property type="entry name" value="Endo/exonuclease/phosphatase"/>
</dbReference>
<keyword evidence="1" id="KW-1133">Transmembrane helix</keyword>
<dbReference type="RefSeq" id="WP_150213912.1">
    <property type="nucleotide sequence ID" value="NZ_CP029192.1"/>
</dbReference>
<keyword evidence="1" id="KW-0812">Transmembrane</keyword>
<dbReference type="AlphaFoldDB" id="A0A5P2BPU6"/>
<feature type="transmembrane region" description="Helical" evidence="1">
    <location>
        <begin position="33"/>
        <end position="51"/>
    </location>
</feature>
<sequence length="329" mass="34724">MRIALCALLLTALLVFPGVVPDTPGHLGSLVETALPWFGLGIPLLLAAAAVRRSLRGVAFALVPTVAWAVLFGPGLVPSPEAAPGRTDFQVLTLNVGGDRTAPHDVARDILATGADVVALEKVPNNAVKTYEQELHAAYPHHSTGDTLGLWSRYPLHGVEKLDLGGAWPHAIRAVARTPVGDTAVYAVRLPSVRVTVREGFTVQRRDASAARLAERVARDPTRRVVVLGDLNGSLRDRGLAPLTRGLRPADGGAGHGLGFTWPAAFPVVRLDHVLVRGLASTGSTVLPDLGSDHRPVLTGLRAPDQTSARGPKTPALRTFAEEIESGEL</sequence>
<dbReference type="SUPFAM" id="SSF56219">
    <property type="entry name" value="DNase I-like"/>
    <property type="match status" value="1"/>
</dbReference>
<feature type="domain" description="Endonuclease/exonuclease/phosphatase" evidence="2">
    <location>
        <begin position="92"/>
        <end position="294"/>
    </location>
</feature>
<proteinExistence type="predicted"/>
<dbReference type="InterPro" id="IPR036691">
    <property type="entry name" value="Endo/exonu/phosph_ase_sf"/>
</dbReference>
<name>A0A5P2BPU6_STRVZ</name>
<dbReference type="Pfam" id="PF03372">
    <property type="entry name" value="Exo_endo_phos"/>
    <property type="match status" value="1"/>
</dbReference>
<dbReference type="GO" id="GO:0003824">
    <property type="term" value="F:catalytic activity"/>
    <property type="evidence" value="ECO:0007669"/>
    <property type="project" value="InterPro"/>
</dbReference>
<keyword evidence="1" id="KW-0472">Membrane</keyword>
<evidence type="ECO:0000313" key="3">
    <source>
        <dbReference type="EMBL" id="QES32353.1"/>
    </source>
</evidence>
<organism evidence="3 4">
    <name type="scientific">Streptomyces venezuelae</name>
    <dbReference type="NCBI Taxonomy" id="54571"/>
    <lineage>
        <taxon>Bacteria</taxon>
        <taxon>Bacillati</taxon>
        <taxon>Actinomycetota</taxon>
        <taxon>Actinomycetes</taxon>
        <taxon>Kitasatosporales</taxon>
        <taxon>Streptomycetaceae</taxon>
        <taxon>Streptomyces</taxon>
    </lineage>
</organism>
<evidence type="ECO:0000259" key="2">
    <source>
        <dbReference type="Pfam" id="PF03372"/>
    </source>
</evidence>